<protein>
    <submittedName>
        <fullName evidence="2">Uncharacterized protein</fullName>
    </submittedName>
</protein>
<evidence type="ECO:0000313" key="2">
    <source>
        <dbReference type="EMBL" id="SVD69917.1"/>
    </source>
</evidence>
<reference evidence="2" key="1">
    <citation type="submission" date="2018-05" db="EMBL/GenBank/DDBJ databases">
        <authorList>
            <person name="Lanie J.A."/>
            <person name="Ng W.-L."/>
            <person name="Kazmierczak K.M."/>
            <person name="Andrzejewski T.M."/>
            <person name="Davidsen T.M."/>
            <person name="Wayne K.J."/>
            <person name="Tettelin H."/>
            <person name="Glass J.I."/>
            <person name="Rusch D."/>
            <person name="Podicherti R."/>
            <person name="Tsui H.-C.T."/>
            <person name="Winkler M.E."/>
        </authorList>
    </citation>
    <scope>NUCLEOTIDE SEQUENCE</scope>
</reference>
<dbReference type="EMBL" id="UINC01167414">
    <property type="protein sequence ID" value="SVD69917.1"/>
    <property type="molecule type" value="Genomic_DNA"/>
</dbReference>
<sequence>MAESDSPTFAIMGSGGMGGYIGAKLSQ</sequence>
<dbReference type="AlphaFoldDB" id="A0A382XFG0"/>
<dbReference type="Gene3D" id="3.40.50.720">
    <property type="entry name" value="NAD(P)-binding Rossmann-like Domain"/>
    <property type="match status" value="1"/>
</dbReference>
<accession>A0A382XFG0</accession>
<name>A0A382XFG0_9ZZZZ</name>
<gene>
    <name evidence="2" type="ORF">METZ01_LOCUS422771</name>
</gene>
<feature type="non-terminal residue" evidence="2">
    <location>
        <position position="27"/>
    </location>
</feature>
<organism evidence="2">
    <name type="scientific">marine metagenome</name>
    <dbReference type="NCBI Taxonomy" id="408172"/>
    <lineage>
        <taxon>unclassified sequences</taxon>
        <taxon>metagenomes</taxon>
        <taxon>ecological metagenomes</taxon>
    </lineage>
</organism>
<feature type="region of interest" description="Disordered" evidence="1">
    <location>
        <begin position="1"/>
        <end position="27"/>
    </location>
</feature>
<evidence type="ECO:0000256" key="1">
    <source>
        <dbReference type="SAM" id="MobiDB-lite"/>
    </source>
</evidence>
<proteinExistence type="predicted"/>